<feature type="transmembrane region" description="Helical" evidence="1">
    <location>
        <begin position="75"/>
        <end position="96"/>
    </location>
</feature>
<organism evidence="2 3">
    <name type="scientific">Candidatus Woesebacteria bacterium GWA1_41_8</name>
    <dbReference type="NCBI Taxonomy" id="1802471"/>
    <lineage>
        <taxon>Bacteria</taxon>
        <taxon>Candidatus Woeseibacteriota</taxon>
    </lineage>
</organism>
<keyword evidence="1" id="KW-0812">Transmembrane</keyword>
<accession>A0A1F7WIG4</accession>
<protein>
    <submittedName>
        <fullName evidence="2">Uncharacterized protein</fullName>
    </submittedName>
</protein>
<evidence type="ECO:0000313" key="2">
    <source>
        <dbReference type="EMBL" id="OGM02601.1"/>
    </source>
</evidence>
<dbReference type="Proteomes" id="UP000176198">
    <property type="component" value="Unassembled WGS sequence"/>
</dbReference>
<name>A0A1F7WIG4_9BACT</name>
<dbReference type="EMBL" id="MGFJ01000019">
    <property type="protein sequence ID" value="OGM02601.1"/>
    <property type="molecule type" value="Genomic_DNA"/>
</dbReference>
<feature type="transmembrane region" description="Helical" evidence="1">
    <location>
        <begin position="12"/>
        <end position="32"/>
    </location>
</feature>
<dbReference type="AlphaFoldDB" id="A0A1F7WIG4"/>
<proteinExistence type="predicted"/>
<sequence length="101" mass="11540">MKERTNKFLRYFVPVFAFFILGWVFIQSLSSFFTKILPSPLVDIVALTTLVIDTLFPVLVLACGLINILIDGNKILSFIILTLGVFCVVYWIQIFFSTELL</sequence>
<keyword evidence="1" id="KW-0472">Membrane</keyword>
<feature type="transmembrane region" description="Helical" evidence="1">
    <location>
        <begin position="44"/>
        <end position="68"/>
    </location>
</feature>
<comment type="caution">
    <text evidence="2">The sequence shown here is derived from an EMBL/GenBank/DDBJ whole genome shotgun (WGS) entry which is preliminary data.</text>
</comment>
<gene>
    <name evidence="2" type="ORF">A2115_01130</name>
</gene>
<dbReference type="STRING" id="1802471.A2115_01130"/>
<evidence type="ECO:0000256" key="1">
    <source>
        <dbReference type="SAM" id="Phobius"/>
    </source>
</evidence>
<reference evidence="2 3" key="1">
    <citation type="journal article" date="2016" name="Nat. Commun.">
        <title>Thousands of microbial genomes shed light on interconnected biogeochemical processes in an aquifer system.</title>
        <authorList>
            <person name="Anantharaman K."/>
            <person name="Brown C.T."/>
            <person name="Hug L.A."/>
            <person name="Sharon I."/>
            <person name="Castelle C.J."/>
            <person name="Probst A.J."/>
            <person name="Thomas B.C."/>
            <person name="Singh A."/>
            <person name="Wilkins M.J."/>
            <person name="Karaoz U."/>
            <person name="Brodie E.L."/>
            <person name="Williams K.H."/>
            <person name="Hubbard S.S."/>
            <person name="Banfield J.F."/>
        </authorList>
    </citation>
    <scope>NUCLEOTIDE SEQUENCE [LARGE SCALE GENOMIC DNA]</scope>
</reference>
<keyword evidence="1" id="KW-1133">Transmembrane helix</keyword>
<evidence type="ECO:0000313" key="3">
    <source>
        <dbReference type="Proteomes" id="UP000176198"/>
    </source>
</evidence>